<dbReference type="InterPro" id="IPR037066">
    <property type="entry name" value="Plug_dom_sf"/>
</dbReference>
<comment type="similarity">
    <text evidence="2">Belongs to the TonB-dependent receptor family.</text>
</comment>
<accession>A0A1I0R7N8</accession>
<keyword evidence="2" id="KW-0813">Transport</keyword>
<evidence type="ECO:0000256" key="2">
    <source>
        <dbReference type="PROSITE-ProRule" id="PRU01360"/>
    </source>
</evidence>
<dbReference type="InterPro" id="IPR023997">
    <property type="entry name" value="TonB-dep_OMP_SusC/RagA_CS"/>
</dbReference>
<proteinExistence type="inferred from homology"/>
<keyword evidence="6" id="KW-1185">Reference proteome</keyword>
<dbReference type="NCBIfam" id="TIGR04056">
    <property type="entry name" value="OMP_RagA_SusC"/>
    <property type="match status" value="1"/>
</dbReference>
<dbReference type="AlphaFoldDB" id="A0A1I0R7N8"/>
<evidence type="ECO:0000313" key="6">
    <source>
        <dbReference type="Proteomes" id="UP000199310"/>
    </source>
</evidence>
<organism evidence="5 6">
    <name type="scientific">Chitinophaga arvensicola</name>
    <dbReference type="NCBI Taxonomy" id="29529"/>
    <lineage>
        <taxon>Bacteria</taxon>
        <taxon>Pseudomonadati</taxon>
        <taxon>Bacteroidota</taxon>
        <taxon>Chitinophagia</taxon>
        <taxon>Chitinophagales</taxon>
        <taxon>Chitinophagaceae</taxon>
        <taxon>Chitinophaga</taxon>
    </lineage>
</organism>
<dbReference type="Gene3D" id="2.60.40.1120">
    <property type="entry name" value="Carboxypeptidase-like, regulatory domain"/>
    <property type="match status" value="1"/>
</dbReference>
<dbReference type="Proteomes" id="UP000199310">
    <property type="component" value="Unassembled WGS sequence"/>
</dbReference>
<name>A0A1I0R7N8_9BACT</name>
<dbReference type="SUPFAM" id="SSF49464">
    <property type="entry name" value="Carboxypeptidase regulatory domain-like"/>
    <property type="match status" value="1"/>
</dbReference>
<dbReference type="InterPro" id="IPR039426">
    <property type="entry name" value="TonB-dep_rcpt-like"/>
</dbReference>
<dbReference type="Pfam" id="PF13715">
    <property type="entry name" value="CarbopepD_reg_2"/>
    <property type="match status" value="1"/>
</dbReference>
<keyword evidence="2" id="KW-0998">Cell outer membrane</keyword>
<evidence type="ECO:0000256" key="3">
    <source>
        <dbReference type="SAM" id="Phobius"/>
    </source>
</evidence>
<dbReference type="InterPro" id="IPR023996">
    <property type="entry name" value="TonB-dep_OMP_SusC/RagA"/>
</dbReference>
<dbReference type="PROSITE" id="PS52016">
    <property type="entry name" value="TONB_DEPENDENT_REC_3"/>
    <property type="match status" value="1"/>
</dbReference>
<gene>
    <name evidence="5" type="ORF">SAMN04488122_2421</name>
</gene>
<dbReference type="Pfam" id="PF07715">
    <property type="entry name" value="Plug"/>
    <property type="match status" value="1"/>
</dbReference>
<dbReference type="NCBIfam" id="TIGR04057">
    <property type="entry name" value="SusC_RagA_signa"/>
    <property type="match status" value="1"/>
</dbReference>
<keyword evidence="1" id="KW-0732">Signal</keyword>
<keyword evidence="2" id="KW-1134">Transmembrane beta strand</keyword>
<dbReference type="PANTHER" id="PTHR30069">
    <property type="entry name" value="TONB-DEPENDENT OUTER MEMBRANE RECEPTOR"/>
    <property type="match status" value="1"/>
</dbReference>
<feature type="transmembrane region" description="Helical" evidence="3">
    <location>
        <begin position="43"/>
        <end position="59"/>
    </location>
</feature>
<dbReference type="GO" id="GO:0009279">
    <property type="term" value="C:cell outer membrane"/>
    <property type="evidence" value="ECO:0007669"/>
    <property type="project" value="UniProtKB-SubCell"/>
</dbReference>
<evidence type="ECO:0000259" key="4">
    <source>
        <dbReference type="Pfam" id="PF07715"/>
    </source>
</evidence>
<dbReference type="GO" id="GO:0044718">
    <property type="term" value="P:siderophore transmembrane transport"/>
    <property type="evidence" value="ECO:0007669"/>
    <property type="project" value="TreeGrafter"/>
</dbReference>
<dbReference type="PANTHER" id="PTHR30069:SF29">
    <property type="entry name" value="HEMOGLOBIN AND HEMOGLOBIN-HAPTOGLOBIN-BINDING PROTEIN 1-RELATED"/>
    <property type="match status" value="1"/>
</dbReference>
<dbReference type="Gene3D" id="2.170.130.10">
    <property type="entry name" value="TonB-dependent receptor, plug domain"/>
    <property type="match status" value="1"/>
</dbReference>
<keyword evidence="3" id="KW-1133">Transmembrane helix</keyword>
<keyword evidence="2 3" id="KW-0472">Membrane</keyword>
<keyword evidence="2 3" id="KW-0812">Transmembrane</keyword>
<reference evidence="6" key="1">
    <citation type="submission" date="2016-10" db="EMBL/GenBank/DDBJ databases">
        <authorList>
            <person name="Varghese N."/>
            <person name="Submissions S."/>
        </authorList>
    </citation>
    <scope>NUCLEOTIDE SEQUENCE [LARGE SCALE GENOMIC DNA]</scope>
    <source>
        <strain evidence="6">DSM 3695</strain>
    </source>
</reference>
<dbReference type="EMBL" id="FOJG01000001">
    <property type="protein sequence ID" value="SEW36725.1"/>
    <property type="molecule type" value="Genomic_DNA"/>
</dbReference>
<dbReference type="InterPro" id="IPR018247">
    <property type="entry name" value="EF_Hand_1_Ca_BS"/>
</dbReference>
<protein>
    <submittedName>
        <fullName evidence="5">TonB-linked outer membrane protein, SusC/RagA family</fullName>
    </submittedName>
</protein>
<dbReference type="InterPro" id="IPR008969">
    <property type="entry name" value="CarboxyPept-like_regulatory"/>
</dbReference>
<evidence type="ECO:0000313" key="5">
    <source>
        <dbReference type="EMBL" id="SEW36725.1"/>
    </source>
</evidence>
<evidence type="ECO:0000256" key="1">
    <source>
        <dbReference type="ARBA" id="ARBA00022729"/>
    </source>
</evidence>
<comment type="subcellular location">
    <subcellularLocation>
        <location evidence="2">Cell outer membrane</location>
        <topology evidence="2">Multi-pass membrane protein</topology>
    </subcellularLocation>
</comment>
<dbReference type="InterPro" id="IPR012910">
    <property type="entry name" value="Plug_dom"/>
</dbReference>
<sequence length="1085" mass="119983">MYDVLYSFLSTVMPGGDHQEESTGDCFAKNKFIQCNSNVMKKIYYLFLLICICPLGLLAQQRTITGKVTDAKDGAPIPGVSVTVNDNAPVRSGATTNAMGVFTINVDARATELAFSFMGMKGAIERINGRTTINVSLSAGEDQLGEVVVVGYGTKRKETLTGAVSNITAREIQTSTNVSLAQKIQGKVAGLMVRQLGGEPGNFDNMINIRGFGTPLYVIDGIVRDGSSEFQRLNPDDVESISFLKDASAAIYGFNAGNGVVIVTTKKGAKGKTAFNYSGTVGMMKPTDVPRMANASEWMQMRNDAAVLGTGAPFLSKEELQKWIDGVPGYGSTDWYDVTMKKAANQHQHNLSATGGTDKTQYFMSIGYFGEGGLLRSNDLNYQRFNLRSNITTELTKNLKAEVLIGGRYDKKTSPGENFFNIFKGTRVTLPTEQPYANGNPEYPAVVTPSNQNPLLLSQRGATGYSETVNRNVQTSLALTYTVPFVKGLSIKGLAAYDMNSYQGKDVSKPYNLYTYVNEEYIKSPQRVGTGAISNGFGNGNRLTLQTQLNYNTSIARQHNIGSSLVFEQQQSWNRNGDLRRLYSFYTTDQLGGASEAGMTNGGNEGQSAYQSLLGRFNYDYKSKYLIEFAFRYMGNYAYPSNSRWGFFPVISGGWRVSEEPFLKNKVPALSNLKLRASHGKMGEDVGAPFQWIPGFSTTGGGRYEFVNGALTNGAAAPGITNPNLTWAVNTTTDLGIDIGLWNNKLGLEADVYRKTRTGLPARRNVSLPNTFGAGLPEENLNSDRVQGVEFTITHNNRIGDFSYNISANFNFYRAQNLYVERGAYQNSYDKWRNGTDYRYNDVIWGYTYLGQFQNQDEISNWPLQNGGQANIRELPGDFKYADNNNDGVIDDRDMLPMFTGANGNNDNQNPSGKNPKINYGLSIGAAYKGFDLNLLFQGSAMYTVRFSEVYAEMLAFRGNTPAYFFDRWHKADPYDPKSAWVPGKWPASRFNGDVGKMYAESSVWRKDASYVRLKSLELGYTFGPQLLRGSGIQKIRIFANGFNLFTITDPFVKAFDPERLEGLFNAGFNYPLTKNYNFGINVNF</sequence>
<dbReference type="OrthoDB" id="9768177at2"/>
<dbReference type="SUPFAM" id="SSF56935">
    <property type="entry name" value="Porins"/>
    <property type="match status" value="1"/>
</dbReference>
<dbReference type="GO" id="GO:0015344">
    <property type="term" value="F:siderophore uptake transmembrane transporter activity"/>
    <property type="evidence" value="ECO:0007669"/>
    <property type="project" value="TreeGrafter"/>
</dbReference>
<dbReference type="STRING" id="29529.SAMN04488122_2421"/>
<dbReference type="PROSITE" id="PS00018">
    <property type="entry name" value="EF_HAND_1"/>
    <property type="match status" value="1"/>
</dbReference>
<feature type="domain" description="TonB-dependent receptor plug" evidence="4">
    <location>
        <begin position="157"/>
        <end position="260"/>
    </location>
</feature>